<sequence length="627" mass="69826">MFAATQNYIPGLNKRPDTPPSEEIPASLIPKEVPKELVTSFRNGSKQPISALNEYCALKRLVVSYREDAVLTYTIKQTFAYVCKVDGKEYPQGVGSTKKEAKTNSAKIAFNIILGFDKEEADSDEGSVSFDAMGRKLITGVGRIAANEKPLKPDDSGNPVNKLQEYCGMKMLPFQIEVGHQPSERGFGAAVYVRDEFITQAFGSSKKEAKRNAAEQALYKLLANDEIVRSQTVSMTLEDKMASTCYKHAHKVLKTVPQIFQKELHLAAFLIRRGDSVGDVVAMGTGTRCLSGEHFQTDGRSLVDSHSVVMARRALLKYFYKEAKSYHEGSKVISIFEQEDKNSPLLKLKDHISLHLYISNPTCGDYAYYQQEMPNRPLTPTTDGLVNKGAHVPAFNEDLPGWFCTKNEDGMVEPVEEHQKPQSCEDIEAGEDLLVMSCSDKLLQWNICGLQGALLSYFLSPVYVSSIIVGNGYDHGHFCRAVCCRVYDILQESLPPKYKINHPVLSHPNQPSPFQGTQSTNLSANWSEGDEKVEVINGFTGKADDSSPHIAGQTKASRLCKAGFLHRFKELAKVTKMYQLLNFASYAAAKQCCRPYQTAKHAFRQHCAQIGIGEWIKVPSEIDRFQK</sequence>
<dbReference type="InterPro" id="IPR014720">
    <property type="entry name" value="dsRBD_dom"/>
</dbReference>
<dbReference type="Pfam" id="PF00035">
    <property type="entry name" value="dsrm"/>
    <property type="match status" value="2"/>
</dbReference>
<feature type="domain" description="DRBM" evidence="3">
    <location>
        <begin position="47"/>
        <end position="115"/>
    </location>
</feature>
<dbReference type="Gene3D" id="3.30.160.20">
    <property type="match status" value="2"/>
</dbReference>
<dbReference type="GO" id="GO:0003726">
    <property type="term" value="F:double-stranded RNA adenosine deaminase activity"/>
    <property type="evidence" value="ECO:0007669"/>
    <property type="project" value="TreeGrafter"/>
</dbReference>
<dbReference type="SMART" id="SM00552">
    <property type="entry name" value="ADEAMc"/>
    <property type="match status" value="1"/>
</dbReference>
<organism evidence="5 6">
    <name type="scientific">Crassostrea virginica</name>
    <name type="common">Eastern oyster</name>
    <dbReference type="NCBI Taxonomy" id="6565"/>
    <lineage>
        <taxon>Eukaryota</taxon>
        <taxon>Metazoa</taxon>
        <taxon>Spiralia</taxon>
        <taxon>Lophotrochozoa</taxon>
        <taxon>Mollusca</taxon>
        <taxon>Bivalvia</taxon>
        <taxon>Autobranchia</taxon>
        <taxon>Pteriomorphia</taxon>
        <taxon>Ostreida</taxon>
        <taxon>Ostreoidea</taxon>
        <taxon>Ostreidae</taxon>
        <taxon>Crassostrea</taxon>
    </lineage>
</organism>
<dbReference type="GO" id="GO:0005737">
    <property type="term" value="C:cytoplasm"/>
    <property type="evidence" value="ECO:0007669"/>
    <property type="project" value="TreeGrafter"/>
</dbReference>
<keyword evidence="5" id="KW-1185">Reference proteome</keyword>
<dbReference type="AlphaFoldDB" id="A0A8B8EXE4"/>
<dbReference type="InterPro" id="IPR002466">
    <property type="entry name" value="A_deamin"/>
</dbReference>
<evidence type="ECO:0000256" key="2">
    <source>
        <dbReference type="SAM" id="MobiDB-lite"/>
    </source>
</evidence>
<dbReference type="InterPro" id="IPR044455">
    <property type="entry name" value="ADAD1_DSRM"/>
</dbReference>
<dbReference type="OrthoDB" id="10268011at2759"/>
<evidence type="ECO:0000259" key="4">
    <source>
        <dbReference type="PROSITE" id="PS50141"/>
    </source>
</evidence>
<dbReference type="KEGG" id="cvn:111137482"/>
<feature type="domain" description="A to I editase" evidence="4">
    <location>
        <begin position="282"/>
        <end position="625"/>
    </location>
</feature>
<feature type="region of interest" description="Disordered" evidence="2">
    <location>
        <begin position="1"/>
        <end position="25"/>
    </location>
</feature>
<dbReference type="PANTHER" id="PTHR10910:SF145">
    <property type="entry name" value="DOUBLE-STRANDED RNA-SPECIFIC ADENOSINE DEAMINASE-LIKE"/>
    <property type="match status" value="1"/>
</dbReference>
<protein>
    <submittedName>
        <fullName evidence="6">Adenosine deaminase domain-containing protein 1-like</fullName>
    </submittedName>
</protein>
<dbReference type="GO" id="GO:0006382">
    <property type="term" value="P:adenosine to inosine editing"/>
    <property type="evidence" value="ECO:0007669"/>
    <property type="project" value="TreeGrafter"/>
</dbReference>
<evidence type="ECO:0000259" key="3">
    <source>
        <dbReference type="PROSITE" id="PS50137"/>
    </source>
</evidence>
<dbReference type="Proteomes" id="UP000694844">
    <property type="component" value="Chromosome 5"/>
</dbReference>
<dbReference type="CDD" id="cd19905">
    <property type="entry name" value="DSRM_ADAD1"/>
    <property type="match status" value="1"/>
</dbReference>
<name>A0A8B8EXE4_CRAVI</name>
<evidence type="ECO:0000313" key="6">
    <source>
        <dbReference type="RefSeq" id="XP_022344656.1"/>
    </source>
</evidence>
<dbReference type="GO" id="GO:0006396">
    <property type="term" value="P:RNA processing"/>
    <property type="evidence" value="ECO:0007669"/>
    <property type="project" value="InterPro"/>
</dbReference>
<evidence type="ECO:0000313" key="5">
    <source>
        <dbReference type="Proteomes" id="UP000694844"/>
    </source>
</evidence>
<dbReference type="PANTHER" id="PTHR10910">
    <property type="entry name" value="EUKARYOTE SPECIFIC DSRNA BINDING PROTEIN"/>
    <property type="match status" value="1"/>
</dbReference>
<reference evidence="6" key="1">
    <citation type="submission" date="2025-08" db="UniProtKB">
        <authorList>
            <consortium name="RefSeq"/>
        </authorList>
    </citation>
    <scope>IDENTIFICATION</scope>
    <source>
        <tissue evidence="6">Whole sample</tissue>
    </source>
</reference>
<dbReference type="CDD" id="cd19875">
    <property type="entry name" value="DSRM_EIF2AK2-like"/>
    <property type="match status" value="1"/>
</dbReference>
<dbReference type="GeneID" id="111137482"/>
<keyword evidence="1" id="KW-0694">RNA-binding</keyword>
<dbReference type="RefSeq" id="XP_022344656.1">
    <property type="nucleotide sequence ID" value="XM_022488948.1"/>
</dbReference>
<dbReference type="GO" id="GO:0008251">
    <property type="term" value="F:tRNA-specific adenosine deaminase activity"/>
    <property type="evidence" value="ECO:0007669"/>
    <property type="project" value="TreeGrafter"/>
</dbReference>
<dbReference type="SMART" id="SM00358">
    <property type="entry name" value="DSRM"/>
    <property type="match status" value="2"/>
</dbReference>
<dbReference type="SUPFAM" id="SSF54768">
    <property type="entry name" value="dsRNA-binding domain-like"/>
    <property type="match status" value="2"/>
</dbReference>
<dbReference type="GO" id="GO:0005730">
    <property type="term" value="C:nucleolus"/>
    <property type="evidence" value="ECO:0007669"/>
    <property type="project" value="TreeGrafter"/>
</dbReference>
<gene>
    <name evidence="6" type="primary">LOC111137482</name>
</gene>
<accession>A0A8B8EXE4</accession>
<dbReference type="PROSITE" id="PS50141">
    <property type="entry name" value="A_DEAMIN_EDITASE"/>
    <property type="match status" value="1"/>
</dbReference>
<feature type="domain" description="DRBM" evidence="3">
    <location>
        <begin position="158"/>
        <end position="223"/>
    </location>
</feature>
<evidence type="ECO:0000256" key="1">
    <source>
        <dbReference type="PROSITE-ProRule" id="PRU00266"/>
    </source>
</evidence>
<dbReference type="Pfam" id="PF02137">
    <property type="entry name" value="A_deamin"/>
    <property type="match status" value="1"/>
</dbReference>
<dbReference type="GO" id="GO:0003725">
    <property type="term" value="F:double-stranded RNA binding"/>
    <property type="evidence" value="ECO:0007669"/>
    <property type="project" value="TreeGrafter"/>
</dbReference>
<proteinExistence type="predicted"/>
<dbReference type="PROSITE" id="PS50137">
    <property type="entry name" value="DS_RBD"/>
    <property type="match status" value="2"/>
</dbReference>